<dbReference type="PANTHER" id="PTHR21659">
    <property type="entry name" value="HYDROPHOBIC PROTEIN RCI2 LOW TEMPERATURE AND SALT RESPONSIVE PROTEIN LTI6 -RELATED"/>
    <property type="match status" value="1"/>
</dbReference>
<name>L8H203_ACACF</name>
<dbReference type="Pfam" id="PF01679">
    <property type="entry name" value="Pmp3"/>
    <property type="match status" value="1"/>
</dbReference>
<keyword evidence="8" id="KW-1185">Reference proteome</keyword>
<protein>
    <submittedName>
        <fullName evidence="7">Uncharacterized protein</fullName>
    </submittedName>
</protein>
<evidence type="ECO:0000256" key="6">
    <source>
        <dbReference type="SAM" id="Phobius"/>
    </source>
</evidence>
<dbReference type="PANTHER" id="PTHR21659:SF42">
    <property type="entry name" value="UPF0057 MEMBRANE PROTEIN ZK632.10-RELATED"/>
    <property type="match status" value="1"/>
</dbReference>
<dbReference type="AlphaFoldDB" id="L8H203"/>
<dbReference type="EMBL" id="KB007942">
    <property type="protein sequence ID" value="ELR18793.1"/>
    <property type="molecule type" value="Genomic_DNA"/>
</dbReference>
<keyword evidence="4 6" id="KW-1133">Transmembrane helix</keyword>
<proteinExistence type="inferred from homology"/>
<keyword evidence="5 6" id="KW-0472">Membrane</keyword>
<sequence length="59" mass="6640">MEVVDILLIILAIFLPPVSVFLKRGCDIHLLLNILLWIFTWIGGVIHATWVVLTTKGTI</sequence>
<dbReference type="GO" id="GO:0016020">
    <property type="term" value="C:membrane"/>
    <property type="evidence" value="ECO:0007669"/>
    <property type="project" value="UniProtKB-SubCell"/>
</dbReference>
<dbReference type="RefSeq" id="XP_004340849.1">
    <property type="nucleotide sequence ID" value="XM_004340801.1"/>
</dbReference>
<feature type="transmembrane region" description="Helical" evidence="6">
    <location>
        <begin position="34"/>
        <end position="53"/>
    </location>
</feature>
<comment type="subcellular location">
    <subcellularLocation>
        <location evidence="1">Membrane</location>
    </subcellularLocation>
</comment>
<evidence type="ECO:0000256" key="2">
    <source>
        <dbReference type="ARBA" id="ARBA00009530"/>
    </source>
</evidence>
<comment type="similarity">
    <text evidence="2">Belongs to the UPF0057 (PMP3) family.</text>
</comment>
<dbReference type="OrthoDB" id="2802411at2759"/>
<feature type="transmembrane region" description="Helical" evidence="6">
    <location>
        <begin position="6"/>
        <end position="22"/>
    </location>
</feature>
<reference evidence="7 8" key="1">
    <citation type="journal article" date="2013" name="Genome Biol.">
        <title>Genome of Acanthamoeba castellanii highlights extensive lateral gene transfer and early evolution of tyrosine kinase signaling.</title>
        <authorList>
            <person name="Clarke M."/>
            <person name="Lohan A.J."/>
            <person name="Liu B."/>
            <person name="Lagkouvardos I."/>
            <person name="Roy S."/>
            <person name="Zafar N."/>
            <person name="Bertelli C."/>
            <person name="Schilde C."/>
            <person name="Kianianmomeni A."/>
            <person name="Burglin T.R."/>
            <person name="Frech C."/>
            <person name="Turcotte B."/>
            <person name="Kopec K.O."/>
            <person name="Synnott J.M."/>
            <person name="Choo C."/>
            <person name="Paponov I."/>
            <person name="Finkler A."/>
            <person name="Soon Heng Tan C."/>
            <person name="Hutchins A.P."/>
            <person name="Weinmeier T."/>
            <person name="Rattei T."/>
            <person name="Chu J.S."/>
            <person name="Gimenez G."/>
            <person name="Irimia M."/>
            <person name="Rigden D.J."/>
            <person name="Fitzpatrick D.A."/>
            <person name="Lorenzo-Morales J."/>
            <person name="Bateman A."/>
            <person name="Chiu C.H."/>
            <person name="Tang P."/>
            <person name="Hegemann P."/>
            <person name="Fromm H."/>
            <person name="Raoult D."/>
            <person name="Greub G."/>
            <person name="Miranda-Saavedra D."/>
            <person name="Chen N."/>
            <person name="Nash P."/>
            <person name="Ginger M.L."/>
            <person name="Horn M."/>
            <person name="Schaap P."/>
            <person name="Caler L."/>
            <person name="Loftus B."/>
        </authorList>
    </citation>
    <scope>NUCLEOTIDE SEQUENCE [LARGE SCALE GENOMIC DNA]</scope>
    <source>
        <strain evidence="7 8">Neff</strain>
    </source>
</reference>
<evidence type="ECO:0000256" key="1">
    <source>
        <dbReference type="ARBA" id="ARBA00004370"/>
    </source>
</evidence>
<organism evidence="7 8">
    <name type="scientific">Acanthamoeba castellanii (strain ATCC 30010 / Neff)</name>
    <dbReference type="NCBI Taxonomy" id="1257118"/>
    <lineage>
        <taxon>Eukaryota</taxon>
        <taxon>Amoebozoa</taxon>
        <taxon>Discosea</taxon>
        <taxon>Longamoebia</taxon>
        <taxon>Centramoebida</taxon>
        <taxon>Acanthamoebidae</taxon>
        <taxon>Acanthamoeba</taxon>
    </lineage>
</organism>
<evidence type="ECO:0000313" key="7">
    <source>
        <dbReference type="EMBL" id="ELR18793.1"/>
    </source>
</evidence>
<dbReference type="Proteomes" id="UP000011083">
    <property type="component" value="Unassembled WGS sequence"/>
</dbReference>
<evidence type="ECO:0000256" key="5">
    <source>
        <dbReference type="ARBA" id="ARBA00023136"/>
    </source>
</evidence>
<evidence type="ECO:0000256" key="4">
    <source>
        <dbReference type="ARBA" id="ARBA00022989"/>
    </source>
</evidence>
<dbReference type="KEGG" id="acan:ACA1_150550"/>
<dbReference type="OMA" id="GWGRECI"/>
<evidence type="ECO:0000256" key="3">
    <source>
        <dbReference type="ARBA" id="ARBA00022692"/>
    </source>
</evidence>
<dbReference type="InterPro" id="IPR000612">
    <property type="entry name" value="PMP3"/>
</dbReference>
<accession>L8H203</accession>
<gene>
    <name evidence="7" type="ORF">ACA1_150550</name>
</gene>
<keyword evidence="3 6" id="KW-0812">Transmembrane</keyword>
<evidence type="ECO:0000313" key="8">
    <source>
        <dbReference type="Proteomes" id="UP000011083"/>
    </source>
</evidence>
<dbReference type="VEuPathDB" id="AmoebaDB:ACA1_150550"/>
<dbReference type="GeneID" id="14919589"/>